<dbReference type="Gramene" id="evm.model.09.730">
    <property type="protein sequence ID" value="cds.evm.model.09.730"/>
    <property type="gene ID" value="evm.TU.09.730"/>
</dbReference>
<evidence type="ECO:0000313" key="3">
    <source>
        <dbReference type="Proteomes" id="UP000596661"/>
    </source>
</evidence>
<sequence>MNDQSQAQDVQNGDPMPPPVASHLEAIISRPHIVGETKKARERYARTLRHEPKSDILTVKERGSKKPKLGEPTISFIEGDVAQVIFPQNDPLVITAQIGNIKVTRYMLDNGASSNILLDKHME</sequence>
<protein>
    <submittedName>
        <fullName evidence="2">Uncharacterized protein</fullName>
    </submittedName>
</protein>
<evidence type="ECO:0000313" key="2">
    <source>
        <dbReference type="EnsemblPlants" id="cds.evm.model.09.730"/>
    </source>
</evidence>
<proteinExistence type="predicted"/>
<dbReference type="EMBL" id="UZAU01000732">
    <property type="status" value="NOT_ANNOTATED_CDS"/>
    <property type="molecule type" value="Genomic_DNA"/>
</dbReference>
<accession>A0A803QH68</accession>
<organism evidence="2 3">
    <name type="scientific">Cannabis sativa</name>
    <name type="common">Hemp</name>
    <name type="synonym">Marijuana</name>
    <dbReference type="NCBI Taxonomy" id="3483"/>
    <lineage>
        <taxon>Eukaryota</taxon>
        <taxon>Viridiplantae</taxon>
        <taxon>Streptophyta</taxon>
        <taxon>Embryophyta</taxon>
        <taxon>Tracheophyta</taxon>
        <taxon>Spermatophyta</taxon>
        <taxon>Magnoliopsida</taxon>
        <taxon>eudicotyledons</taxon>
        <taxon>Gunneridae</taxon>
        <taxon>Pentapetalae</taxon>
        <taxon>rosids</taxon>
        <taxon>fabids</taxon>
        <taxon>Rosales</taxon>
        <taxon>Cannabaceae</taxon>
        <taxon>Cannabis</taxon>
    </lineage>
</organism>
<feature type="region of interest" description="Disordered" evidence="1">
    <location>
        <begin position="1"/>
        <end position="21"/>
    </location>
</feature>
<dbReference type="EnsemblPlants" id="evm.model.09.730">
    <property type="protein sequence ID" value="cds.evm.model.09.730"/>
    <property type="gene ID" value="evm.TU.09.730"/>
</dbReference>
<reference evidence="2" key="2">
    <citation type="submission" date="2021-03" db="UniProtKB">
        <authorList>
            <consortium name="EnsemblPlants"/>
        </authorList>
    </citation>
    <scope>IDENTIFICATION</scope>
</reference>
<keyword evidence="3" id="KW-1185">Reference proteome</keyword>
<evidence type="ECO:0000256" key="1">
    <source>
        <dbReference type="SAM" id="MobiDB-lite"/>
    </source>
</evidence>
<dbReference type="AlphaFoldDB" id="A0A803QH68"/>
<dbReference type="Proteomes" id="UP000596661">
    <property type="component" value="Chromosome 9"/>
</dbReference>
<feature type="compositionally biased region" description="Polar residues" evidence="1">
    <location>
        <begin position="1"/>
        <end position="11"/>
    </location>
</feature>
<name>A0A803QH68_CANSA</name>
<reference evidence="2" key="1">
    <citation type="submission" date="2018-11" db="EMBL/GenBank/DDBJ databases">
        <authorList>
            <person name="Grassa J C."/>
        </authorList>
    </citation>
    <scope>NUCLEOTIDE SEQUENCE [LARGE SCALE GENOMIC DNA]</scope>
</reference>